<evidence type="ECO:0000313" key="2">
    <source>
        <dbReference type="EMBL" id="OMJ30419.1"/>
    </source>
</evidence>
<feature type="compositionally biased region" description="Polar residues" evidence="1">
    <location>
        <begin position="53"/>
        <end position="64"/>
    </location>
</feature>
<sequence length="645" mass="72654">MVMTRSQKEEVGDGFIIGNQPNIKIKPRSSSTLNRKRISITEKKGIDTKEGSKNQVSNKVTSDVNEQKDSMKMPRIPQFRFSSKFYNFTEPSMLGSLNKPTVEANISSKERLDNSEITGSQKSKNDVIHRIPQRKAHKSLNELFSALISNKNDEISNQREYSSYGKANYEESVSRESGISSTLVNIPYIKPQTASGFNDINKKLEGLQLMIEELRDHALKGYSFEKANEFKGALPSYSNELCPVCSDINKNSGDFLKNKNCFSLSREKTVDAGFEESKGSDVRRKSLAKKDKLEESTVSMNKIYSKFKNLSIGRGISTDFDDEVVDCPSGRERREIIRPEKEKLEELIESIIKPEIRPKGSANLSLIGRYNDNFVSQRVYKPFGFVPKIENLKTALLTQSELLIPIRTNSIRGFEQTLTGINGNFSKLFIDSKEPIDISSLGKEKSSIIKNSIKSTIKSYRHLQADLNDICPYISLQFESALSVVNFNHTMRTEALQQHVLDTILHAVFGTANDFAKIPLVYDRNKIDTSLTVAGKRPDFVCWHNDLLVFKGEEKKKGDVRKIALELIDKMKPESIGNGPNQLPYLLSYATAGNDVLFFAINKKNKLVEVSDVLDMSSVRDRITILLILINSVKIIGEIVKTAKL</sequence>
<organism evidence="2 3">
    <name type="scientific">Smittium culicis</name>
    <dbReference type="NCBI Taxonomy" id="133412"/>
    <lineage>
        <taxon>Eukaryota</taxon>
        <taxon>Fungi</taxon>
        <taxon>Fungi incertae sedis</taxon>
        <taxon>Zoopagomycota</taxon>
        <taxon>Kickxellomycotina</taxon>
        <taxon>Harpellomycetes</taxon>
        <taxon>Harpellales</taxon>
        <taxon>Legeriomycetaceae</taxon>
        <taxon>Smittium</taxon>
    </lineage>
</organism>
<dbReference type="OrthoDB" id="2438138at2759"/>
<protein>
    <submittedName>
        <fullName evidence="2">Uncharacterized protein</fullName>
    </submittedName>
</protein>
<reference evidence="3" key="1">
    <citation type="submission" date="2017-01" db="EMBL/GenBank/DDBJ databases">
        <authorList>
            <person name="Wang Y."/>
            <person name="White M."/>
            <person name="Kvist S."/>
            <person name="Moncalvo J.-M."/>
        </authorList>
    </citation>
    <scope>NUCLEOTIDE SEQUENCE [LARGE SCALE GENOMIC DNA]</scope>
    <source>
        <strain evidence="3">ID-206-W2</strain>
    </source>
</reference>
<dbReference type="EMBL" id="LSSM01000007">
    <property type="protein sequence ID" value="OMJ30419.1"/>
    <property type="molecule type" value="Genomic_DNA"/>
</dbReference>
<feature type="region of interest" description="Disordered" evidence="1">
    <location>
        <begin position="43"/>
        <end position="70"/>
    </location>
</feature>
<keyword evidence="3" id="KW-1185">Reference proteome</keyword>
<dbReference type="AlphaFoldDB" id="A0A1R1YU53"/>
<evidence type="ECO:0000256" key="1">
    <source>
        <dbReference type="SAM" id="MobiDB-lite"/>
    </source>
</evidence>
<evidence type="ECO:0000313" key="3">
    <source>
        <dbReference type="Proteomes" id="UP000187429"/>
    </source>
</evidence>
<name>A0A1R1YU53_9FUNG</name>
<feature type="compositionally biased region" description="Basic and acidic residues" evidence="1">
    <location>
        <begin position="43"/>
        <end position="52"/>
    </location>
</feature>
<dbReference type="Proteomes" id="UP000187429">
    <property type="component" value="Unassembled WGS sequence"/>
</dbReference>
<accession>A0A1R1YU53</accession>
<comment type="caution">
    <text evidence="2">The sequence shown here is derived from an EMBL/GenBank/DDBJ whole genome shotgun (WGS) entry which is preliminary data.</text>
</comment>
<proteinExistence type="predicted"/>
<gene>
    <name evidence="2" type="ORF">AYI69_g33</name>
</gene>